<dbReference type="Proteomes" id="UP001629230">
    <property type="component" value="Unassembled WGS sequence"/>
</dbReference>
<gene>
    <name evidence="3" type="ORF">PQR57_23210</name>
</gene>
<sequence length="510" mass="56548">MSKTKTVADTRTLVRTIDGVMFDPAEWYWDIPTPLGHVTFNFKYLPGAGASLRQKVKDAFAVLLRANAPERLRRLLVRLRAFLKFLSAEHPDREIDVLTAVDLENYGASLSMRHQYFLRQVKWILVSWAKTGVGGLSHDLLLFLPVMESRSHEVGAAVRTMDPETGPLTDIEYESVVAALRDAFASGKLSLPDYALMVLAIALGPRPSQLALLKVKDLSISQRDDGSKVYILQVTRLKQGKNIRPRTLFKARELSTAAGGLLEQQIAVVTNWSERNGIDLAEAPMFPSITRSLPKRCIMPSGLEGHQGTKAVSTKIARVLRDLRVFSVRTGAEMVLFQTRIRRTLGSRAAAEGLPATVIADLMDHSWVDSSLVYIESRPEMIERIDKALALKMAPLAHAFSGTLRYRPYLDGAGGEKTIHIESLDSLEAIGKCGKLDFCGLAAPLACYTCSYFNPWLDDNHETLLDRLLTEREELLAMCDARMASVNDRTILAVADVVNRCREAALKGAE</sequence>
<comment type="caution">
    <text evidence="3">The sequence shown here is derived from an EMBL/GenBank/DDBJ whole genome shotgun (WGS) entry which is preliminary data.</text>
</comment>
<organism evidence="3 4">
    <name type="scientific">Paraburkholderia dipogonis</name>
    <dbReference type="NCBI Taxonomy" id="1211383"/>
    <lineage>
        <taxon>Bacteria</taxon>
        <taxon>Pseudomonadati</taxon>
        <taxon>Pseudomonadota</taxon>
        <taxon>Betaproteobacteria</taxon>
        <taxon>Burkholderiales</taxon>
        <taxon>Burkholderiaceae</taxon>
        <taxon>Paraburkholderia</taxon>
    </lineage>
</organism>
<keyword evidence="1" id="KW-0233">DNA recombination</keyword>
<accession>A0ABW9ATM2</accession>
<evidence type="ECO:0000259" key="2">
    <source>
        <dbReference type="PROSITE" id="PS51898"/>
    </source>
</evidence>
<dbReference type="InterPro" id="IPR011010">
    <property type="entry name" value="DNA_brk_join_enz"/>
</dbReference>
<evidence type="ECO:0000313" key="4">
    <source>
        <dbReference type="Proteomes" id="UP001629230"/>
    </source>
</evidence>
<keyword evidence="4" id="KW-1185">Reference proteome</keyword>
<dbReference type="InterPro" id="IPR013762">
    <property type="entry name" value="Integrase-like_cat_sf"/>
</dbReference>
<feature type="domain" description="Tyr recombinase" evidence="2">
    <location>
        <begin position="163"/>
        <end position="387"/>
    </location>
</feature>
<dbReference type="NCBIfam" id="NF041502">
    <property type="entry name" value="integrase_1"/>
    <property type="match status" value="1"/>
</dbReference>
<dbReference type="EMBL" id="JAQQEZ010000017">
    <property type="protein sequence ID" value="MFM0003922.1"/>
    <property type="molecule type" value="Genomic_DNA"/>
</dbReference>
<reference evidence="3 4" key="1">
    <citation type="journal article" date="2024" name="Chem. Sci.">
        <title>Discovery of megapolipeptins by genome mining of a Burkholderiales bacteria collection.</title>
        <authorList>
            <person name="Paulo B.S."/>
            <person name="Recchia M.J.J."/>
            <person name="Lee S."/>
            <person name="Fergusson C.H."/>
            <person name="Romanowski S.B."/>
            <person name="Hernandez A."/>
            <person name="Krull N."/>
            <person name="Liu D.Y."/>
            <person name="Cavanagh H."/>
            <person name="Bos A."/>
            <person name="Gray C.A."/>
            <person name="Murphy B.T."/>
            <person name="Linington R.G."/>
            <person name="Eustaquio A.S."/>
        </authorList>
    </citation>
    <scope>NUCLEOTIDE SEQUENCE [LARGE SCALE GENOMIC DNA]</scope>
    <source>
        <strain evidence="3 4">RL17-350-BIC-A</strain>
    </source>
</reference>
<dbReference type="InterPro" id="IPR048120">
    <property type="entry name" value="Integrase-like"/>
</dbReference>
<dbReference type="Gene3D" id="1.10.443.10">
    <property type="entry name" value="Intergrase catalytic core"/>
    <property type="match status" value="1"/>
</dbReference>
<protein>
    <submittedName>
        <fullName evidence="3">Site-specific integrase</fullName>
    </submittedName>
</protein>
<proteinExistence type="predicted"/>
<dbReference type="RefSeq" id="WP_408178891.1">
    <property type="nucleotide sequence ID" value="NZ_JAQQEZ010000017.1"/>
</dbReference>
<dbReference type="SUPFAM" id="SSF56349">
    <property type="entry name" value="DNA breaking-rejoining enzymes"/>
    <property type="match status" value="1"/>
</dbReference>
<evidence type="ECO:0000256" key="1">
    <source>
        <dbReference type="ARBA" id="ARBA00023172"/>
    </source>
</evidence>
<dbReference type="PROSITE" id="PS51898">
    <property type="entry name" value="TYR_RECOMBINASE"/>
    <property type="match status" value="1"/>
</dbReference>
<name>A0ABW9ATM2_9BURK</name>
<evidence type="ECO:0000313" key="3">
    <source>
        <dbReference type="EMBL" id="MFM0003922.1"/>
    </source>
</evidence>
<dbReference type="InterPro" id="IPR002104">
    <property type="entry name" value="Integrase_catalytic"/>
</dbReference>